<sequence>MAKTENGRPSVDMGSIRTLNSSHMEDESSLGSDSEINGFTSERQADRYGFIGGASEPAVLRQREVKWLDMLSHWDKWMIKRFNKVRLRCQKGIPPALRGRAWLYLSGGKVKREQNQGKFQELDSQPGDPKWLDVIEKDLHRQFPFHEMFVSRGGHGQQDLFRVLKAYTLYRPEEGYCQAQAPIAAVLLMHMPAEDAFWGLVQICEKYLPGYYSPGLVRPI</sequence>
<reference evidence="3" key="2">
    <citation type="submission" date="2025-08" db="UniProtKB">
        <authorList>
            <consortium name="Ensembl"/>
        </authorList>
    </citation>
    <scope>IDENTIFICATION</scope>
    <source>
        <strain evidence="3">Guanapo</strain>
    </source>
</reference>
<evidence type="ECO:0000259" key="2">
    <source>
        <dbReference type="PROSITE" id="PS50086"/>
    </source>
</evidence>
<dbReference type="GeneTree" id="ENSGT00940000157386"/>
<dbReference type="Gene3D" id="1.10.10.750">
    <property type="entry name" value="Ypt/Rab-GAP domain of gyp1p, domain 1"/>
    <property type="match status" value="1"/>
</dbReference>
<dbReference type="Gene3D" id="1.10.8.270">
    <property type="entry name" value="putative rabgap domain of human tbc1 domain family member 14 like domains"/>
    <property type="match status" value="1"/>
</dbReference>
<dbReference type="FunFam" id="1.10.10.750:FF:000001">
    <property type="entry name" value="TBC1 domain family member 10A"/>
    <property type="match status" value="1"/>
</dbReference>
<reference evidence="4" key="1">
    <citation type="submission" date="2013-11" db="EMBL/GenBank/DDBJ databases">
        <title>The genomic landscape of the Guanapo guppy.</title>
        <authorList>
            <person name="Kuenstner A."/>
            <person name="Dreyer C."/>
        </authorList>
    </citation>
    <scope>NUCLEOTIDE SEQUENCE</scope>
    <source>
        <strain evidence="4">Guanapo</strain>
    </source>
</reference>
<keyword evidence="4" id="KW-1185">Reference proteome</keyword>
<dbReference type="Ensembl" id="ENSPRET00000015627.1">
    <property type="protein sequence ID" value="ENSPREP00000015470.1"/>
    <property type="gene ID" value="ENSPREG00000010392.1"/>
</dbReference>
<dbReference type="AlphaFoldDB" id="A0A3P9P0X6"/>
<dbReference type="FunFam" id="1.10.8.270:FF:000007">
    <property type="entry name" value="TBC1 domain family member 10A"/>
    <property type="match status" value="1"/>
</dbReference>
<keyword evidence="1" id="KW-0343">GTPase activation</keyword>
<reference evidence="3" key="3">
    <citation type="submission" date="2025-09" db="UniProtKB">
        <authorList>
            <consortium name="Ensembl"/>
        </authorList>
    </citation>
    <scope>IDENTIFICATION</scope>
    <source>
        <strain evidence="3">Guanapo</strain>
    </source>
</reference>
<evidence type="ECO:0000256" key="1">
    <source>
        <dbReference type="ARBA" id="ARBA00022468"/>
    </source>
</evidence>
<dbReference type="InterPro" id="IPR050302">
    <property type="entry name" value="Rab_GAP_TBC_domain"/>
</dbReference>
<name>A0A3P9P0X6_POERE</name>
<dbReference type="SUPFAM" id="SSF47923">
    <property type="entry name" value="Ypt/Rab-GAP domain of gyp1p"/>
    <property type="match status" value="1"/>
</dbReference>
<dbReference type="InterPro" id="IPR000195">
    <property type="entry name" value="Rab-GAP-TBC_dom"/>
</dbReference>
<dbReference type="PROSITE" id="PS50086">
    <property type="entry name" value="TBC_RABGAP"/>
    <property type="match status" value="1"/>
</dbReference>
<dbReference type="InterPro" id="IPR035969">
    <property type="entry name" value="Rab-GAP_TBC_sf"/>
</dbReference>
<dbReference type="Bgee" id="ENSPREG00000010392">
    <property type="expression patterns" value="Expressed in caudal fin and 1 other cell type or tissue"/>
</dbReference>
<feature type="domain" description="Rab-GAP TBC" evidence="2">
    <location>
        <begin position="92"/>
        <end position="220"/>
    </location>
</feature>
<proteinExistence type="predicted"/>
<dbReference type="SMART" id="SM00164">
    <property type="entry name" value="TBC"/>
    <property type="match status" value="1"/>
</dbReference>
<dbReference type="PANTHER" id="PTHR47219">
    <property type="entry name" value="RAB GTPASE-ACTIVATING PROTEIN 1-LIKE"/>
    <property type="match status" value="1"/>
</dbReference>
<dbReference type="Pfam" id="PF00566">
    <property type="entry name" value="RabGAP-TBC"/>
    <property type="match status" value="1"/>
</dbReference>
<dbReference type="GO" id="GO:0031267">
    <property type="term" value="F:small GTPase binding"/>
    <property type="evidence" value="ECO:0007669"/>
    <property type="project" value="TreeGrafter"/>
</dbReference>
<organism evidence="3 4">
    <name type="scientific">Poecilia reticulata</name>
    <name type="common">Guppy</name>
    <name type="synonym">Acanthophacelus reticulatus</name>
    <dbReference type="NCBI Taxonomy" id="8081"/>
    <lineage>
        <taxon>Eukaryota</taxon>
        <taxon>Metazoa</taxon>
        <taxon>Chordata</taxon>
        <taxon>Craniata</taxon>
        <taxon>Vertebrata</taxon>
        <taxon>Euteleostomi</taxon>
        <taxon>Actinopterygii</taxon>
        <taxon>Neopterygii</taxon>
        <taxon>Teleostei</taxon>
        <taxon>Neoteleostei</taxon>
        <taxon>Acanthomorphata</taxon>
        <taxon>Ovalentaria</taxon>
        <taxon>Atherinomorphae</taxon>
        <taxon>Cyprinodontiformes</taxon>
        <taxon>Poeciliidae</taxon>
        <taxon>Poeciliinae</taxon>
        <taxon>Poecilia</taxon>
    </lineage>
</organism>
<accession>A0A3P9P0X6</accession>
<dbReference type="PANTHER" id="PTHR47219:SF4">
    <property type="entry name" value="TBC1 DOMAIN FAMILY MEMBER 10A"/>
    <property type="match status" value="1"/>
</dbReference>
<evidence type="ECO:0000313" key="4">
    <source>
        <dbReference type="Proteomes" id="UP000242638"/>
    </source>
</evidence>
<dbReference type="GO" id="GO:0005096">
    <property type="term" value="F:GTPase activator activity"/>
    <property type="evidence" value="ECO:0007669"/>
    <property type="project" value="UniProtKB-KW"/>
</dbReference>
<dbReference type="Proteomes" id="UP000242638">
    <property type="component" value="Unassembled WGS sequence"/>
</dbReference>
<evidence type="ECO:0000313" key="3">
    <source>
        <dbReference type="Ensembl" id="ENSPREP00000015470.1"/>
    </source>
</evidence>
<protein>
    <submittedName>
        <fullName evidence="3">TBC1 domain family member 10A</fullName>
    </submittedName>
</protein>